<keyword evidence="2" id="KW-0472">Membrane</keyword>
<gene>
    <name evidence="3" type="ORF">GCM10011529_08770</name>
</gene>
<proteinExistence type="predicted"/>
<feature type="transmembrane region" description="Helical" evidence="2">
    <location>
        <begin position="422"/>
        <end position="443"/>
    </location>
</feature>
<reference evidence="3" key="1">
    <citation type="journal article" date="2014" name="Int. J. Syst. Evol. Microbiol.">
        <title>Complete genome sequence of Corynebacterium casei LMG S-19264T (=DSM 44701T), isolated from a smear-ripened cheese.</title>
        <authorList>
            <consortium name="US DOE Joint Genome Institute (JGI-PGF)"/>
            <person name="Walter F."/>
            <person name="Albersmeier A."/>
            <person name="Kalinowski J."/>
            <person name="Ruckert C."/>
        </authorList>
    </citation>
    <scope>NUCLEOTIDE SEQUENCE</scope>
    <source>
        <strain evidence="3">CGMCC 1.15519</strain>
    </source>
</reference>
<evidence type="ECO:0000313" key="4">
    <source>
        <dbReference type="Proteomes" id="UP000635071"/>
    </source>
</evidence>
<name>A0A917E4W0_9SPHN</name>
<feature type="transmembrane region" description="Helical" evidence="2">
    <location>
        <begin position="184"/>
        <end position="208"/>
    </location>
</feature>
<comment type="caution">
    <text evidence="3">The sequence shown here is derived from an EMBL/GenBank/DDBJ whole genome shotgun (WGS) entry which is preliminary data.</text>
</comment>
<feature type="region of interest" description="Disordered" evidence="1">
    <location>
        <begin position="305"/>
        <end position="328"/>
    </location>
</feature>
<keyword evidence="4" id="KW-1185">Reference proteome</keyword>
<sequence>MLAMPSARLAPSRHQILHVSARDLADPLPESAMNPTATAGTACPDSQLMSRRYRAIWRWHFYAGLIVAPFLLILSLTGAIYLFNDELNDLTMPGLQFVAPGAQAMPPSHLIAAAVAAYPGTASRIDLPDAPNRPAKVYLRTKAGEPRQVMVDPATARVLGSFIYTRTLVGFADSMHGSLTLGDYGSVVVELAACWALVLITTGLILWWPRRRRSLAGVLWPRLRARGRLFWRDLHAVTGVWTVALIAFLLVTGLPWSIVQGPLVRGAVTALGIGNQAQRWGYSPPKSQPMGEALGRIGWSQAATPMPASDPAHAEHMPAIPADTPAAADPSAITGADAIAAKIAAGGFTGGYRLYLPAGPTGVYTALVSPGRPEAQWTRHFDRWTGTLIGENDWSRYGIGSKAIELGVQIHMGRYFGRANQLLMLVPCLAIVVLVVSGVAMWWRRRPSGKLAAPPAVSDARLGVALAVLVVAGILMPMLGASLIFVALIDAVWRKGWDSNPR</sequence>
<keyword evidence="2" id="KW-0812">Transmembrane</keyword>
<evidence type="ECO:0000313" key="3">
    <source>
        <dbReference type="EMBL" id="GGE04636.1"/>
    </source>
</evidence>
<dbReference type="PANTHER" id="PTHR34219:SF1">
    <property type="entry name" value="PEPSY DOMAIN-CONTAINING PROTEIN"/>
    <property type="match status" value="1"/>
</dbReference>
<dbReference type="EMBL" id="BMJM01000002">
    <property type="protein sequence ID" value="GGE04636.1"/>
    <property type="molecule type" value="Genomic_DNA"/>
</dbReference>
<dbReference type="AlphaFoldDB" id="A0A917E4W0"/>
<reference evidence="3" key="2">
    <citation type="submission" date="2020-09" db="EMBL/GenBank/DDBJ databases">
        <authorList>
            <person name="Sun Q."/>
            <person name="Zhou Y."/>
        </authorList>
    </citation>
    <scope>NUCLEOTIDE SEQUENCE</scope>
    <source>
        <strain evidence="3">CGMCC 1.15519</strain>
    </source>
</reference>
<feature type="transmembrane region" description="Helical" evidence="2">
    <location>
        <begin position="463"/>
        <end position="493"/>
    </location>
</feature>
<feature type="transmembrane region" description="Helical" evidence="2">
    <location>
        <begin position="229"/>
        <end position="250"/>
    </location>
</feature>
<evidence type="ECO:0000256" key="1">
    <source>
        <dbReference type="SAM" id="MobiDB-lite"/>
    </source>
</evidence>
<accession>A0A917E4W0</accession>
<dbReference type="Proteomes" id="UP000635071">
    <property type="component" value="Unassembled WGS sequence"/>
</dbReference>
<organism evidence="3 4">
    <name type="scientific">Sandarakinorhabdus glacialis</name>
    <dbReference type="NCBI Taxonomy" id="1614636"/>
    <lineage>
        <taxon>Bacteria</taxon>
        <taxon>Pseudomonadati</taxon>
        <taxon>Pseudomonadota</taxon>
        <taxon>Alphaproteobacteria</taxon>
        <taxon>Sphingomonadales</taxon>
        <taxon>Sphingosinicellaceae</taxon>
        <taxon>Sandarakinorhabdus</taxon>
    </lineage>
</organism>
<protein>
    <submittedName>
        <fullName evidence="3">Peptidase</fullName>
    </submittedName>
</protein>
<evidence type="ECO:0000256" key="2">
    <source>
        <dbReference type="SAM" id="Phobius"/>
    </source>
</evidence>
<dbReference type="Pfam" id="PF03929">
    <property type="entry name" value="PepSY_TM"/>
    <property type="match status" value="1"/>
</dbReference>
<feature type="transmembrane region" description="Helical" evidence="2">
    <location>
        <begin position="59"/>
        <end position="83"/>
    </location>
</feature>
<dbReference type="PANTHER" id="PTHR34219">
    <property type="entry name" value="IRON-REGULATED INNER MEMBRANE PROTEIN-RELATED"/>
    <property type="match status" value="1"/>
</dbReference>
<dbReference type="InterPro" id="IPR005625">
    <property type="entry name" value="PepSY-ass_TM"/>
</dbReference>
<keyword evidence="2" id="KW-1133">Transmembrane helix</keyword>
<feature type="compositionally biased region" description="Low complexity" evidence="1">
    <location>
        <begin position="318"/>
        <end position="328"/>
    </location>
</feature>